<dbReference type="InterPro" id="IPR016071">
    <property type="entry name" value="Staphylococal_nuclease_OB-fold"/>
</dbReference>
<evidence type="ECO:0000256" key="11">
    <source>
        <dbReference type="ARBA" id="ARBA00022837"/>
    </source>
</evidence>
<dbReference type="SMART" id="SM00318">
    <property type="entry name" value="SNc"/>
    <property type="match status" value="1"/>
</dbReference>
<dbReference type="GO" id="GO:0016787">
    <property type="term" value="F:hydrolase activity"/>
    <property type="evidence" value="ECO:0007669"/>
    <property type="project" value="UniProtKB-KW"/>
</dbReference>
<organism evidence="17 18">
    <name type="scientific">Fonsecaea erecta</name>
    <dbReference type="NCBI Taxonomy" id="1367422"/>
    <lineage>
        <taxon>Eukaryota</taxon>
        <taxon>Fungi</taxon>
        <taxon>Dikarya</taxon>
        <taxon>Ascomycota</taxon>
        <taxon>Pezizomycotina</taxon>
        <taxon>Eurotiomycetes</taxon>
        <taxon>Chaetothyriomycetidae</taxon>
        <taxon>Chaetothyriales</taxon>
        <taxon>Herpotrichiellaceae</taxon>
        <taxon>Fonsecaea</taxon>
    </lineage>
</organism>
<evidence type="ECO:0000259" key="16">
    <source>
        <dbReference type="PROSITE" id="PS50830"/>
    </source>
</evidence>
<proteinExistence type="inferred from homology"/>
<evidence type="ECO:0000256" key="6">
    <source>
        <dbReference type="ARBA" id="ARBA00022692"/>
    </source>
</evidence>
<dbReference type="PANTHER" id="PTHR12302">
    <property type="entry name" value="EBNA2 BINDING PROTEIN P100"/>
    <property type="match status" value="1"/>
</dbReference>
<keyword evidence="14" id="KW-0472">Membrane</keyword>
<name>A0A178ZXC2_9EURO</name>
<dbReference type="GeneID" id="30007042"/>
<feature type="region of interest" description="Disordered" evidence="15">
    <location>
        <begin position="1"/>
        <end position="50"/>
    </location>
</feature>
<feature type="compositionally biased region" description="Low complexity" evidence="15">
    <location>
        <begin position="36"/>
        <end position="49"/>
    </location>
</feature>
<dbReference type="GO" id="GO:0046872">
    <property type="term" value="F:metal ion binding"/>
    <property type="evidence" value="ECO:0007669"/>
    <property type="project" value="UniProtKB-KW"/>
</dbReference>
<evidence type="ECO:0000256" key="13">
    <source>
        <dbReference type="ARBA" id="ARBA00023128"/>
    </source>
</evidence>
<reference evidence="17 18" key="1">
    <citation type="submission" date="2016-04" db="EMBL/GenBank/DDBJ databases">
        <title>Draft genome of Fonsecaea erecta CBS 125763.</title>
        <authorList>
            <person name="Weiss V.A."/>
            <person name="Vicente V.A."/>
            <person name="Raittz R.T."/>
            <person name="Moreno L.F."/>
            <person name="De Souza E.M."/>
            <person name="Pedrosa F.O."/>
            <person name="Steffens M.B."/>
            <person name="Faoro H."/>
            <person name="Tadra-Sfeir M.Z."/>
            <person name="Najafzadeh M.J."/>
            <person name="Felipe M.S."/>
            <person name="Teixeira M."/>
            <person name="Sun J."/>
            <person name="Xi L."/>
            <person name="Gomes R."/>
            <person name="De Azevedo C.M."/>
            <person name="Salgado C.G."/>
            <person name="Da Silva M.B."/>
            <person name="Nascimento M.F."/>
            <person name="Queiroz-Telles F."/>
            <person name="Attili D.S."/>
            <person name="Gorbushina A."/>
        </authorList>
    </citation>
    <scope>NUCLEOTIDE SEQUENCE [LARGE SCALE GENOMIC DNA]</scope>
    <source>
        <strain evidence="17 18">CBS 125763</strain>
    </source>
</reference>
<dbReference type="PANTHER" id="PTHR12302:SF3">
    <property type="entry name" value="SERINE_THREONINE-PROTEIN KINASE 31"/>
    <property type="match status" value="1"/>
</dbReference>
<evidence type="ECO:0000256" key="5">
    <source>
        <dbReference type="ARBA" id="ARBA00014651"/>
    </source>
</evidence>
<evidence type="ECO:0000256" key="3">
    <source>
        <dbReference type="ARBA" id="ARBA00005435"/>
    </source>
</evidence>
<evidence type="ECO:0000256" key="1">
    <source>
        <dbReference type="ARBA" id="ARBA00004167"/>
    </source>
</evidence>
<gene>
    <name evidence="17" type="ORF">AYL99_02872</name>
</gene>
<evidence type="ECO:0000256" key="12">
    <source>
        <dbReference type="ARBA" id="ARBA00022989"/>
    </source>
</evidence>
<keyword evidence="11" id="KW-0106">Calcium</keyword>
<dbReference type="SUPFAM" id="SSF50199">
    <property type="entry name" value="Staphylococcal nuclease"/>
    <property type="match status" value="1"/>
</dbReference>
<keyword evidence="7" id="KW-0540">Nuclease</keyword>
<dbReference type="EMBL" id="LVYI01000002">
    <property type="protein sequence ID" value="OAP63645.1"/>
    <property type="molecule type" value="Genomic_DNA"/>
</dbReference>
<dbReference type="InterPro" id="IPR035437">
    <property type="entry name" value="SNase_OB-fold_sf"/>
</dbReference>
<dbReference type="Proteomes" id="UP000078343">
    <property type="component" value="Unassembled WGS sequence"/>
</dbReference>
<evidence type="ECO:0000256" key="10">
    <source>
        <dbReference type="ARBA" id="ARBA00022801"/>
    </source>
</evidence>
<accession>A0A178ZXC2</accession>
<dbReference type="GO" id="GO:0016020">
    <property type="term" value="C:membrane"/>
    <property type="evidence" value="ECO:0007669"/>
    <property type="project" value="UniProtKB-SubCell"/>
</dbReference>
<evidence type="ECO:0000256" key="4">
    <source>
        <dbReference type="ARBA" id="ARBA00013404"/>
    </source>
</evidence>
<dbReference type="GO" id="GO:0004519">
    <property type="term" value="F:endonuclease activity"/>
    <property type="evidence" value="ECO:0007669"/>
    <property type="project" value="UniProtKB-KW"/>
</dbReference>
<evidence type="ECO:0000256" key="8">
    <source>
        <dbReference type="ARBA" id="ARBA00022723"/>
    </source>
</evidence>
<evidence type="ECO:0000256" key="15">
    <source>
        <dbReference type="SAM" id="MobiDB-lite"/>
    </source>
</evidence>
<comment type="similarity">
    <text evidence="3">Belongs to the LCL3 family.</text>
</comment>
<keyword evidence="6" id="KW-0812">Transmembrane</keyword>
<dbReference type="GO" id="GO:0005739">
    <property type="term" value="C:mitochondrion"/>
    <property type="evidence" value="ECO:0007669"/>
    <property type="project" value="UniProtKB-SubCell"/>
</dbReference>
<evidence type="ECO:0000313" key="17">
    <source>
        <dbReference type="EMBL" id="OAP63645.1"/>
    </source>
</evidence>
<dbReference type="OrthoDB" id="430293at2759"/>
<sequence>MPWPKLWSSSTKDEPEAQKSLAERATDSWKSESTGASPQQPAKSAPSSQLRAFTQPETILAAAVLTTACVGVYKFYKTYLRRIPQAINISPGFLRRRSLVGQVTSVGDGDNFRMYHTPGGRLAGWGWFPGRKVPRNKKDLKDQTIHVRLAGIDAPELAHFGRPAQPYAQEALDWLTAYIMGKRVRTYVYKADQYSRVVGTVYVWKGLVRRDVSLQMLRAGLATVYEAKSGVEFGRAKEERYRRAEWWAKTRRKGMWAGSRKDYESPREYKTRHGVGAIQDETKQ</sequence>
<evidence type="ECO:0000313" key="18">
    <source>
        <dbReference type="Proteomes" id="UP000078343"/>
    </source>
</evidence>
<keyword evidence="9" id="KW-0255">Endonuclease</keyword>
<comment type="caution">
    <text evidence="17">The sequence shown here is derived from an EMBL/GenBank/DDBJ whole genome shotgun (WGS) entry which is preliminary data.</text>
</comment>
<feature type="compositionally biased region" description="Basic and acidic residues" evidence="15">
    <location>
        <begin position="11"/>
        <end position="30"/>
    </location>
</feature>
<dbReference type="Gene3D" id="2.40.50.90">
    <property type="match status" value="1"/>
</dbReference>
<dbReference type="RefSeq" id="XP_018697012.1">
    <property type="nucleotide sequence ID" value="XM_018834388.1"/>
</dbReference>
<dbReference type="AlphaFoldDB" id="A0A178ZXC2"/>
<keyword evidence="12" id="KW-1133">Transmembrane helix</keyword>
<protein>
    <recommendedName>
        <fullName evidence="4">Probable endonuclease LCL3</fullName>
    </recommendedName>
    <alternativeName>
        <fullName evidence="5">Probable endonuclease lcl3</fullName>
    </alternativeName>
</protein>
<keyword evidence="13" id="KW-0496">Mitochondrion</keyword>
<evidence type="ECO:0000256" key="9">
    <source>
        <dbReference type="ARBA" id="ARBA00022759"/>
    </source>
</evidence>
<dbReference type="FunFam" id="2.40.50.90:FF:000029">
    <property type="entry name" value="Probable endonuclease lcl3"/>
    <property type="match status" value="1"/>
</dbReference>
<evidence type="ECO:0000256" key="7">
    <source>
        <dbReference type="ARBA" id="ARBA00022722"/>
    </source>
</evidence>
<keyword evidence="8" id="KW-0479">Metal-binding</keyword>
<evidence type="ECO:0000256" key="2">
    <source>
        <dbReference type="ARBA" id="ARBA00004173"/>
    </source>
</evidence>
<feature type="domain" description="TNase-like" evidence="16">
    <location>
        <begin position="97"/>
        <end position="258"/>
    </location>
</feature>
<dbReference type="PROSITE" id="PS50830">
    <property type="entry name" value="TNASE_3"/>
    <property type="match status" value="1"/>
</dbReference>
<keyword evidence="10" id="KW-0378">Hydrolase</keyword>
<evidence type="ECO:0000256" key="14">
    <source>
        <dbReference type="ARBA" id="ARBA00023136"/>
    </source>
</evidence>
<comment type="subcellular location">
    <subcellularLocation>
        <location evidence="1">Membrane</location>
        <topology evidence="1">Single-pass membrane protein</topology>
    </subcellularLocation>
    <subcellularLocation>
        <location evidence="2">Mitochondrion</location>
    </subcellularLocation>
</comment>
<dbReference type="Pfam" id="PF00565">
    <property type="entry name" value="SNase"/>
    <property type="match status" value="1"/>
</dbReference>
<dbReference type="STRING" id="1367422.A0A178ZXC2"/>
<keyword evidence="18" id="KW-1185">Reference proteome</keyword>